<feature type="domain" description="B30.2/SPRY" evidence="5">
    <location>
        <begin position="125"/>
        <end position="341"/>
    </location>
</feature>
<dbReference type="Gene3D" id="2.60.120.920">
    <property type="match status" value="1"/>
</dbReference>
<feature type="region of interest" description="Disordered" evidence="4">
    <location>
        <begin position="202"/>
        <end position="226"/>
    </location>
</feature>
<dbReference type="InterPro" id="IPR001870">
    <property type="entry name" value="B30.2/SPRY"/>
</dbReference>
<dbReference type="OrthoDB" id="10266026at2759"/>
<dbReference type="PANTHER" id="PTHR10598:SF0">
    <property type="entry name" value="SET1_ASH2 HISTONE METHYLTRANSFERASE COMPLEX SUBUNIT ASH2"/>
    <property type="match status" value="1"/>
</dbReference>
<dbReference type="GO" id="GO:0000976">
    <property type="term" value="F:transcription cis-regulatory region binding"/>
    <property type="evidence" value="ECO:0007669"/>
    <property type="project" value="TreeGrafter"/>
</dbReference>
<keyword evidence="7" id="KW-1185">Reference proteome</keyword>
<dbReference type="AlphaFoldDB" id="W6MWE0"/>
<reference evidence="6" key="2">
    <citation type="submission" date="2014-02" db="EMBL/GenBank/DDBJ databases">
        <title>Complete DNA sequence of /Kuraishia capsulata/ illustrates novel genomic features among budding yeasts (/Saccharomycotina/).</title>
        <authorList>
            <person name="Morales L."/>
            <person name="Noel B."/>
            <person name="Porcel B."/>
            <person name="Marcet-Houben M."/>
            <person name="Hullo M-F."/>
            <person name="Sacerdot C."/>
            <person name="Tekaia F."/>
            <person name="Leh-Louis V."/>
            <person name="Despons L."/>
            <person name="Khanna V."/>
            <person name="Aury J-M."/>
            <person name="Barbe V."/>
            <person name="Couloux A."/>
            <person name="Labadie K."/>
            <person name="Pelletier E."/>
            <person name="Souciet J-L."/>
            <person name="Boekhout T."/>
            <person name="Gabaldon T."/>
            <person name="Wincker P."/>
            <person name="Dujon B."/>
        </authorList>
    </citation>
    <scope>NUCLEOTIDE SEQUENCE</scope>
    <source>
        <strain evidence="6">CBS 1993</strain>
    </source>
</reference>
<evidence type="ECO:0000256" key="3">
    <source>
        <dbReference type="ARBA" id="ARBA00038149"/>
    </source>
</evidence>
<comment type="subcellular location">
    <subcellularLocation>
        <location evidence="1">Nucleus</location>
    </subcellularLocation>
</comment>
<dbReference type="PANTHER" id="PTHR10598">
    <property type="entry name" value="SET1/ASH2 HISTONE METHYLTRANSFERASE COMPLEX SUBUNIT ASH2"/>
    <property type="match status" value="1"/>
</dbReference>
<dbReference type="GeneID" id="34520664"/>
<protein>
    <recommendedName>
        <fullName evidence="5">B30.2/SPRY domain-containing protein</fullName>
    </recommendedName>
</protein>
<accession>W6MWE0</accession>
<feature type="compositionally biased region" description="Polar residues" evidence="4">
    <location>
        <begin position="46"/>
        <end position="57"/>
    </location>
</feature>
<reference evidence="6" key="1">
    <citation type="submission" date="2013-12" db="EMBL/GenBank/DDBJ databases">
        <authorList>
            <person name="Genoscope - CEA"/>
        </authorList>
    </citation>
    <scope>NUCLEOTIDE SEQUENCE</scope>
    <source>
        <strain evidence="6">CBS 1993</strain>
    </source>
</reference>
<dbReference type="InterPro" id="IPR037353">
    <property type="entry name" value="ASH2"/>
</dbReference>
<sequence>MENIDLKRTSSEANLDEPTNEIDPVATLVAEPVTEHASEPAHHYSTRSTVTTASSKQKPIIPRLKPQPYSPADLEKQIKRPLMVEAMSIPLVPIGEAEQDSVDTAFYSTDDHPFNRRGFKYKACRPNPMFKSQFYSTSEIPPHNARWSYLDRAPGLLMDNTATIATAEQGWRSARANVGIREGSWYIEYRILRANQEGTANSTNGMRGLTVADPNKAENRSETPETELPGHVRIGIARREASLEAPVGFDAYSYGLRDKTGQKLHLSRPSEFMRGGFGTGDVIGLLVELPSIDVQRNIAKAQMEQRVTSAPVLSEAKDDGVSPEYDIVRDQIPIRYKGQLYYEQFEYTGTKPMEHLLNPVTVFGEKAIPDKDKFKPATLPDSKIVVFKNGNLVGTAFQDLYSFLPPSSVQNQRFQAKTANSEENDFSGKDDGSLGYYPMVSCFQRGCCQINTSSELTFVPEELKERLEKGEVKLLSERYTETVVEEYVWDIVEEVENDFLDQLEAE</sequence>
<comment type="similarity">
    <text evidence="3">Belongs to the cclA family.</text>
</comment>
<evidence type="ECO:0000256" key="4">
    <source>
        <dbReference type="SAM" id="MobiDB-lite"/>
    </source>
</evidence>
<evidence type="ECO:0000313" key="6">
    <source>
        <dbReference type="EMBL" id="CDK27280.1"/>
    </source>
</evidence>
<gene>
    <name evidence="6" type="ORF">KUCA_T00003258001</name>
</gene>
<evidence type="ECO:0000256" key="2">
    <source>
        <dbReference type="ARBA" id="ARBA00023242"/>
    </source>
</evidence>
<dbReference type="SUPFAM" id="SSF49899">
    <property type="entry name" value="Concanavalin A-like lectins/glucanases"/>
    <property type="match status" value="1"/>
</dbReference>
<dbReference type="EMBL" id="HG793128">
    <property type="protein sequence ID" value="CDK27280.1"/>
    <property type="molecule type" value="Genomic_DNA"/>
</dbReference>
<name>W6MWE0_9ASCO</name>
<dbReference type="CDD" id="cd12872">
    <property type="entry name" value="SPRY_Ash2"/>
    <property type="match status" value="1"/>
</dbReference>
<proteinExistence type="inferred from homology"/>
<dbReference type="SMART" id="SM00449">
    <property type="entry name" value="SPRY"/>
    <property type="match status" value="1"/>
</dbReference>
<feature type="compositionally biased region" description="Basic and acidic residues" evidence="4">
    <location>
        <begin position="1"/>
        <end position="10"/>
    </location>
</feature>
<evidence type="ECO:0000259" key="5">
    <source>
        <dbReference type="PROSITE" id="PS50188"/>
    </source>
</evidence>
<keyword evidence="2" id="KW-0539">Nucleus</keyword>
<feature type="region of interest" description="Disordered" evidence="4">
    <location>
        <begin position="1"/>
        <end position="22"/>
    </location>
</feature>
<dbReference type="Proteomes" id="UP000019384">
    <property type="component" value="Unassembled WGS sequence"/>
</dbReference>
<evidence type="ECO:0000256" key="1">
    <source>
        <dbReference type="ARBA" id="ARBA00004123"/>
    </source>
</evidence>
<dbReference type="STRING" id="1382522.W6MWE0"/>
<organism evidence="6 7">
    <name type="scientific">Kuraishia capsulata CBS 1993</name>
    <dbReference type="NCBI Taxonomy" id="1382522"/>
    <lineage>
        <taxon>Eukaryota</taxon>
        <taxon>Fungi</taxon>
        <taxon>Dikarya</taxon>
        <taxon>Ascomycota</taxon>
        <taxon>Saccharomycotina</taxon>
        <taxon>Pichiomycetes</taxon>
        <taxon>Pichiales</taxon>
        <taxon>Pichiaceae</taxon>
        <taxon>Kuraishia</taxon>
    </lineage>
</organism>
<dbReference type="InterPro" id="IPR013320">
    <property type="entry name" value="ConA-like_dom_sf"/>
</dbReference>
<dbReference type="PROSITE" id="PS50188">
    <property type="entry name" value="B302_SPRY"/>
    <property type="match status" value="1"/>
</dbReference>
<dbReference type="InterPro" id="IPR003877">
    <property type="entry name" value="SPRY_dom"/>
</dbReference>
<dbReference type="InterPro" id="IPR043136">
    <property type="entry name" value="B30.2/SPRY_sf"/>
</dbReference>
<dbReference type="GO" id="GO:0048188">
    <property type="term" value="C:Set1C/COMPASS complex"/>
    <property type="evidence" value="ECO:0007669"/>
    <property type="project" value="InterPro"/>
</dbReference>
<dbReference type="RefSeq" id="XP_022459276.1">
    <property type="nucleotide sequence ID" value="XM_022601655.1"/>
</dbReference>
<feature type="region of interest" description="Disordered" evidence="4">
    <location>
        <begin position="34"/>
        <end position="71"/>
    </location>
</feature>
<evidence type="ECO:0000313" key="7">
    <source>
        <dbReference type="Proteomes" id="UP000019384"/>
    </source>
</evidence>
<dbReference type="HOGENOM" id="CLU_014420_4_1_1"/>